<dbReference type="VEuPathDB" id="MicrosporidiaDB:HERIO_843"/>
<feature type="region of interest" description="Disordered" evidence="1">
    <location>
        <begin position="195"/>
        <end position="217"/>
    </location>
</feature>
<accession>A0A1X0QBY1</accession>
<organism evidence="2 3">
    <name type="scientific">Hepatospora eriocheir</name>
    <dbReference type="NCBI Taxonomy" id="1081669"/>
    <lineage>
        <taxon>Eukaryota</taxon>
        <taxon>Fungi</taxon>
        <taxon>Fungi incertae sedis</taxon>
        <taxon>Microsporidia</taxon>
        <taxon>Hepatosporidae</taxon>
        <taxon>Hepatospora</taxon>
    </lineage>
</organism>
<evidence type="ECO:0000256" key="1">
    <source>
        <dbReference type="SAM" id="MobiDB-lite"/>
    </source>
</evidence>
<feature type="compositionally biased region" description="Polar residues" evidence="1">
    <location>
        <begin position="1"/>
        <end position="10"/>
    </location>
</feature>
<evidence type="ECO:0000313" key="3">
    <source>
        <dbReference type="Proteomes" id="UP000192356"/>
    </source>
</evidence>
<dbReference type="EMBL" id="LVKB01000030">
    <property type="protein sequence ID" value="ORD97281.1"/>
    <property type="molecule type" value="Genomic_DNA"/>
</dbReference>
<sequence>MRQRNKSYSGKSVNKSPKSKKLSNKNLNDSSNDILYLKDEPILDKDSSFLIEESTTEIPKPEDLVNKSIKTEDETSEKNEVKGARKLTIFLEFGSLNLEVDKSVTDKQMKYIIDQIMGIKVLGDYVEDIEPTTSGSINKNLLKKIKSKSFIDRQHKNLDSPNADLVNFIVSAEMEESVEDVTDVKPLSEISRKLSSKNNSINETDESKMKESQLSNLSSKKSLIDSKMLLVSQHFSMKEV</sequence>
<name>A0A1X0QBY1_9MICR</name>
<dbReference type="AlphaFoldDB" id="A0A1X0QBY1"/>
<evidence type="ECO:0000313" key="2">
    <source>
        <dbReference type="EMBL" id="ORD97281.1"/>
    </source>
</evidence>
<gene>
    <name evidence="2" type="ORF">HERIO_843</name>
</gene>
<dbReference type="Proteomes" id="UP000192356">
    <property type="component" value="Unassembled WGS sequence"/>
</dbReference>
<proteinExistence type="predicted"/>
<comment type="caution">
    <text evidence="2">The sequence shown here is derived from an EMBL/GenBank/DDBJ whole genome shotgun (WGS) entry which is preliminary data.</text>
</comment>
<feature type="region of interest" description="Disordered" evidence="1">
    <location>
        <begin position="1"/>
        <end position="31"/>
    </location>
</feature>
<keyword evidence="3" id="KW-1185">Reference proteome</keyword>
<reference evidence="2 3" key="1">
    <citation type="journal article" date="2017" name="Environ. Microbiol.">
        <title>Decay of the glycolytic pathway and adaptation to intranuclear parasitism within Enterocytozoonidae microsporidia.</title>
        <authorList>
            <person name="Wiredu Boakye D."/>
            <person name="Jaroenlak P."/>
            <person name="Prachumwat A."/>
            <person name="Williams T.A."/>
            <person name="Bateman K.S."/>
            <person name="Itsathitphaisarn O."/>
            <person name="Sritunyalucksana K."/>
            <person name="Paszkiewicz K.H."/>
            <person name="Moore K.A."/>
            <person name="Stentiford G.D."/>
            <person name="Williams B.A."/>
        </authorList>
    </citation>
    <scope>NUCLEOTIDE SEQUENCE [LARGE SCALE GENOMIC DNA]</scope>
    <source>
        <strain evidence="2 3">GB1</strain>
    </source>
</reference>
<protein>
    <submittedName>
        <fullName evidence="2">Uncharacterized protein</fullName>
    </submittedName>
</protein>